<keyword evidence="2" id="KW-1185">Reference proteome</keyword>
<dbReference type="Proteomes" id="UP000033423">
    <property type="component" value="Unassembled WGS sequence"/>
</dbReference>
<gene>
    <name evidence="1" type="ORF">MBAV_000711</name>
</gene>
<dbReference type="EMBL" id="LACI01000323">
    <property type="protein sequence ID" value="KJU87096.1"/>
    <property type="molecule type" value="Genomic_DNA"/>
</dbReference>
<comment type="caution">
    <text evidence="1">The sequence shown here is derived from an EMBL/GenBank/DDBJ whole genome shotgun (WGS) entry which is preliminary data.</text>
</comment>
<organism evidence="1 2">
    <name type="scientific">Candidatus Magnetobacterium bavaricum</name>
    <dbReference type="NCBI Taxonomy" id="29290"/>
    <lineage>
        <taxon>Bacteria</taxon>
        <taxon>Pseudomonadati</taxon>
        <taxon>Nitrospirota</taxon>
        <taxon>Thermodesulfovibrionia</taxon>
        <taxon>Thermodesulfovibrionales</taxon>
        <taxon>Candidatus Magnetobacteriaceae</taxon>
        <taxon>Candidatus Magnetobacterium</taxon>
    </lineage>
</organism>
<protein>
    <submittedName>
        <fullName evidence="1">Uncharacterized protein</fullName>
    </submittedName>
</protein>
<sequence>MHKSGWVALFEGEGDDRIHGFVLTPSGVIRFEVEHIDGKAGISLLHWRQKKEARHFLGFVNNEISAQAWVDRVNDIYKKEPDDKINTPVHSCVETCAEVMAAGIY</sequence>
<evidence type="ECO:0000313" key="2">
    <source>
        <dbReference type="Proteomes" id="UP000033423"/>
    </source>
</evidence>
<dbReference type="AlphaFoldDB" id="A0A0F3GYV9"/>
<name>A0A0F3GYV9_9BACT</name>
<proteinExistence type="predicted"/>
<evidence type="ECO:0000313" key="1">
    <source>
        <dbReference type="EMBL" id="KJU87096.1"/>
    </source>
</evidence>
<accession>A0A0F3GYV9</accession>
<reference evidence="1 2" key="1">
    <citation type="submission" date="2015-02" db="EMBL/GenBank/DDBJ databases">
        <title>Single-cell genomics of uncultivated deep-branching MTB reveals a conserved set of magnetosome genes.</title>
        <authorList>
            <person name="Kolinko S."/>
            <person name="Richter M."/>
            <person name="Glockner F.O."/>
            <person name="Brachmann A."/>
            <person name="Schuler D."/>
        </authorList>
    </citation>
    <scope>NUCLEOTIDE SEQUENCE [LARGE SCALE GENOMIC DNA]</scope>
    <source>
        <strain evidence="1">TM-1</strain>
    </source>
</reference>